<evidence type="ECO:0000313" key="4">
    <source>
        <dbReference type="WBParaSite" id="PDA_v2.g18742.t1"/>
    </source>
</evidence>
<dbReference type="GO" id="GO:0003824">
    <property type="term" value="F:catalytic activity"/>
    <property type="evidence" value="ECO:0007669"/>
    <property type="project" value="UniProtKB-ARBA"/>
</dbReference>
<feature type="region of interest" description="Disordered" evidence="1">
    <location>
        <begin position="38"/>
        <end position="57"/>
    </location>
</feature>
<feature type="domain" description="MACPF" evidence="2">
    <location>
        <begin position="1"/>
        <end position="284"/>
    </location>
</feature>
<name>A0A914PLA3_9BILA</name>
<keyword evidence="3" id="KW-1185">Reference proteome</keyword>
<organism evidence="3 4">
    <name type="scientific">Panagrolaimus davidi</name>
    <dbReference type="NCBI Taxonomy" id="227884"/>
    <lineage>
        <taxon>Eukaryota</taxon>
        <taxon>Metazoa</taxon>
        <taxon>Ecdysozoa</taxon>
        <taxon>Nematoda</taxon>
        <taxon>Chromadorea</taxon>
        <taxon>Rhabditida</taxon>
        <taxon>Tylenchina</taxon>
        <taxon>Panagrolaimomorpha</taxon>
        <taxon>Panagrolaimoidea</taxon>
        <taxon>Panagrolaimidae</taxon>
        <taxon>Panagrolaimus</taxon>
    </lineage>
</organism>
<feature type="compositionally biased region" description="Basic and acidic residues" evidence="1">
    <location>
        <begin position="38"/>
        <end position="47"/>
    </location>
</feature>
<dbReference type="Pfam" id="PF01823">
    <property type="entry name" value="MACPF"/>
    <property type="match status" value="1"/>
</dbReference>
<evidence type="ECO:0000256" key="1">
    <source>
        <dbReference type="SAM" id="MobiDB-lite"/>
    </source>
</evidence>
<accession>A0A914PLA3</accession>
<evidence type="ECO:0000313" key="3">
    <source>
        <dbReference type="Proteomes" id="UP000887578"/>
    </source>
</evidence>
<evidence type="ECO:0000259" key="2">
    <source>
        <dbReference type="PROSITE" id="PS51412"/>
    </source>
</evidence>
<reference evidence="4" key="1">
    <citation type="submission" date="2022-11" db="UniProtKB">
        <authorList>
            <consortium name="WormBaseParasite"/>
        </authorList>
    </citation>
    <scope>IDENTIFICATION</scope>
</reference>
<sequence length="568" mass="63190">MTYDECLTVPDGDFLIPDNCMAIPKKAVQIEKSSSTHESYDSFKHTDSQSISASGGGGAMGVSASASFNLDMQQAKSHMSKKTQTMIQKKIEYYAFDLIADQGKGFHPVFTQRLKNIANAVLDNNLLLGQYKAEELINDYGTHVVFKAQAGASVTIRSFFTFKDEKTKESSSVSAGASVEAEGFGFKASMSASGTNTKGTETGTKDYTKETFIITKGGPDVNRLLKPDPTDDMLAIDSLVGLKQEGMFLYSLIHPGILEGYDDVTTNFVHELLLNATQEYYRHNTIMGCTNVTAANYNFRANVEDGTCNSAKVPCGFGGIYQTCTYLHSSSDVNKNHAAGEECKKFNHTNPFFNNDFGCPSGYKEENIDSVYMEDNSRRFIENTPGCNFLTTIFGCSNTKEHVIHDIIKISTFWCKSEKELSKQEKTVAMFGGIYENDNIFSDEPGCPVGFHEYPFLHTLKICMTKYNEQLEKKSVAFGGLINFRTSNQDCLEGFSRYLAATIDNCPYYYCATVVNATGITTLPKLSRPPYIDRNSAMSKTRAQFRERLEDMQTKVDENKPKQIQPKK</sequence>
<dbReference type="AlphaFoldDB" id="A0A914PLA3"/>
<protein>
    <submittedName>
        <fullName evidence="4">Macrophage-expressed gene 1 protein</fullName>
    </submittedName>
</protein>
<dbReference type="InterPro" id="IPR020864">
    <property type="entry name" value="MACPF"/>
</dbReference>
<dbReference type="PROSITE" id="PS51412">
    <property type="entry name" value="MACPF_2"/>
    <property type="match status" value="1"/>
</dbReference>
<dbReference type="Proteomes" id="UP000887578">
    <property type="component" value="Unplaced"/>
</dbReference>
<dbReference type="WBParaSite" id="PDA_v2.g18742.t1">
    <property type="protein sequence ID" value="PDA_v2.g18742.t1"/>
    <property type="gene ID" value="PDA_v2.g18742"/>
</dbReference>
<proteinExistence type="predicted"/>